<dbReference type="Pfam" id="PF00528">
    <property type="entry name" value="BPD_transp_1"/>
    <property type="match status" value="1"/>
</dbReference>
<keyword evidence="11" id="KW-1185">Reference proteome</keyword>
<keyword evidence="2 8" id="KW-0813">Transport</keyword>
<keyword evidence="6 8" id="KW-1133">Transmembrane helix</keyword>
<comment type="similarity">
    <text evidence="8">Belongs to the binding-protein-dependent transport system permease family.</text>
</comment>
<evidence type="ECO:0000256" key="5">
    <source>
        <dbReference type="ARBA" id="ARBA00022692"/>
    </source>
</evidence>
<dbReference type="InterPro" id="IPR000515">
    <property type="entry name" value="MetI-like"/>
</dbReference>
<feature type="transmembrane region" description="Helical" evidence="8">
    <location>
        <begin position="166"/>
        <end position="188"/>
    </location>
</feature>
<accession>A0A5M6J0I6</accession>
<dbReference type="GO" id="GO:0055085">
    <property type="term" value="P:transmembrane transport"/>
    <property type="evidence" value="ECO:0007669"/>
    <property type="project" value="InterPro"/>
</dbReference>
<keyword evidence="5 8" id="KW-0812">Transmembrane</keyword>
<evidence type="ECO:0000256" key="7">
    <source>
        <dbReference type="ARBA" id="ARBA00023136"/>
    </source>
</evidence>
<gene>
    <name evidence="10" type="ORF">F1189_02560</name>
</gene>
<reference evidence="10 11" key="1">
    <citation type="submission" date="2019-09" db="EMBL/GenBank/DDBJ databases">
        <title>Genome sequence of Rhodovastum atsumiense, a diverse member of the Acetobacteraceae family of non-sulfur purple photosynthetic bacteria.</title>
        <authorList>
            <person name="Meyer T."/>
            <person name="Kyndt J."/>
        </authorList>
    </citation>
    <scope>NUCLEOTIDE SEQUENCE [LARGE SCALE GENOMIC DNA]</scope>
    <source>
        <strain evidence="10 11">DSM 21279</strain>
    </source>
</reference>
<dbReference type="PANTHER" id="PTHR43357:SF4">
    <property type="entry name" value="INNER MEMBRANE ABC TRANSPORTER PERMEASE PROTEIN YDCV"/>
    <property type="match status" value="1"/>
</dbReference>
<dbReference type="OrthoDB" id="7268769at2"/>
<dbReference type="PANTHER" id="PTHR43357">
    <property type="entry name" value="INNER MEMBRANE ABC TRANSPORTER PERMEASE PROTEIN YDCV"/>
    <property type="match status" value="1"/>
</dbReference>
<feature type="transmembrane region" description="Helical" evidence="8">
    <location>
        <begin position="229"/>
        <end position="252"/>
    </location>
</feature>
<evidence type="ECO:0000256" key="4">
    <source>
        <dbReference type="ARBA" id="ARBA00022519"/>
    </source>
</evidence>
<feature type="transmembrane region" description="Helical" evidence="8">
    <location>
        <begin position="272"/>
        <end position="292"/>
    </location>
</feature>
<organism evidence="10 11">
    <name type="scientific">Rhodovastum atsumiense</name>
    <dbReference type="NCBI Taxonomy" id="504468"/>
    <lineage>
        <taxon>Bacteria</taxon>
        <taxon>Pseudomonadati</taxon>
        <taxon>Pseudomonadota</taxon>
        <taxon>Alphaproteobacteria</taxon>
        <taxon>Acetobacterales</taxon>
        <taxon>Acetobacteraceae</taxon>
        <taxon>Rhodovastum</taxon>
    </lineage>
</organism>
<evidence type="ECO:0000259" key="9">
    <source>
        <dbReference type="PROSITE" id="PS50928"/>
    </source>
</evidence>
<evidence type="ECO:0000256" key="3">
    <source>
        <dbReference type="ARBA" id="ARBA00022475"/>
    </source>
</evidence>
<protein>
    <submittedName>
        <fullName evidence="10">ABC transporter permease</fullName>
    </submittedName>
</protein>
<evidence type="ECO:0000256" key="1">
    <source>
        <dbReference type="ARBA" id="ARBA00004429"/>
    </source>
</evidence>
<evidence type="ECO:0000256" key="8">
    <source>
        <dbReference type="RuleBase" id="RU363032"/>
    </source>
</evidence>
<dbReference type="CDD" id="cd06261">
    <property type="entry name" value="TM_PBP2"/>
    <property type="match status" value="1"/>
</dbReference>
<comment type="subcellular location">
    <subcellularLocation>
        <location evidence="1">Cell inner membrane</location>
        <topology evidence="1">Multi-pass membrane protein</topology>
    </subcellularLocation>
    <subcellularLocation>
        <location evidence="8">Cell membrane</location>
        <topology evidence="8">Multi-pass membrane protein</topology>
    </subcellularLocation>
</comment>
<evidence type="ECO:0000256" key="2">
    <source>
        <dbReference type="ARBA" id="ARBA00022448"/>
    </source>
</evidence>
<feature type="transmembrane region" description="Helical" evidence="8">
    <location>
        <begin position="133"/>
        <end position="160"/>
    </location>
</feature>
<sequence>MRLFAAGRHVQATSDMTSPTATFPVPHSPAASRIADLPDSAARLLGRLLAAVGAVAIFLPLVLTLYLSVFDETLISFPPRGYTLAWYGRILDEFGAAIWTSLQVAAITVVLALCIGVPAGIGLSRYRFPGREVLSTLLLAPLTVPGVALGLGLYVFAVWVEMGTGLALSGSFGFLVSAHVLITLPWVVRLCLAGLVNHDRATEEAAANLGASPLRVIWRVTLPAMRSGIAAAALFAFIVSFENLDMTIFLVSPGMNTLSNATLQYLAYHIDPLVAAVAVVQMLVISAVLILLDRLVRLGQVMR</sequence>
<dbReference type="Gene3D" id="1.10.3720.10">
    <property type="entry name" value="MetI-like"/>
    <property type="match status" value="1"/>
</dbReference>
<feature type="domain" description="ABC transmembrane type-1" evidence="9">
    <location>
        <begin position="98"/>
        <end position="292"/>
    </location>
</feature>
<feature type="transmembrane region" description="Helical" evidence="8">
    <location>
        <begin position="96"/>
        <end position="121"/>
    </location>
</feature>
<dbReference type="AlphaFoldDB" id="A0A5M6J0I6"/>
<dbReference type="EMBL" id="VWPK01000003">
    <property type="protein sequence ID" value="KAA5614102.1"/>
    <property type="molecule type" value="Genomic_DNA"/>
</dbReference>
<dbReference type="Proteomes" id="UP000325255">
    <property type="component" value="Unassembled WGS sequence"/>
</dbReference>
<evidence type="ECO:0000256" key="6">
    <source>
        <dbReference type="ARBA" id="ARBA00022989"/>
    </source>
</evidence>
<comment type="caution">
    <text evidence="10">The sequence shown here is derived from an EMBL/GenBank/DDBJ whole genome shotgun (WGS) entry which is preliminary data.</text>
</comment>
<dbReference type="SUPFAM" id="SSF161098">
    <property type="entry name" value="MetI-like"/>
    <property type="match status" value="1"/>
</dbReference>
<evidence type="ECO:0000313" key="11">
    <source>
        <dbReference type="Proteomes" id="UP000325255"/>
    </source>
</evidence>
<dbReference type="GO" id="GO:0005886">
    <property type="term" value="C:plasma membrane"/>
    <property type="evidence" value="ECO:0007669"/>
    <property type="project" value="UniProtKB-SubCell"/>
</dbReference>
<feature type="transmembrane region" description="Helical" evidence="8">
    <location>
        <begin position="48"/>
        <end position="69"/>
    </location>
</feature>
<keyword evidence="7 8" id="KW-0472">Membrane</keyword>
<evidence type="ECO:0000313" key="10">
    <source>
        <dbReference type="EMBL" id="KAA5614102.1"/>
    </source>
</evidence>
<dbReference type="InterPro" id="IPR035906">
    <property type="entry name" value="MetI-like_sf"/>
</dbReference>
<name>A0A5M6J0I6_9PROT</name>
<keyword evidence="3" id="KW-1003">Cell membrane</keyword>
<proteinExistence type="inferred from homology"/>
<dbReference type="PROSITE" id="PS50928">
    <property type="entry name" value="ABC_TM1"/>
    <property type="match status" value="1"/>
</dbReference>
<keyword evidence="4" id="KW-0997">Cell inner membrane</keyword>